<evidence type="ECO:0000313" key="5">
    <source>
        <dbReference type="EMBL" id="HIV09353.1"/>
    </source>
</evidence>
<dbReference type="InterPro" id="IPR036770">
    <property type="entry name" value="Ankyrin_rpt-contain_sf"/>
</dbReference>
<dbReference type="PROSITE" id="PS50297">
    <property type="entry name" value="ANK_REP_REGION"/>
    <property type="match status" value="1"/>
</dbReference>
<evidence type="ECO:0000313" key="6">
    <source>
        <dbReference type="Proteomes" id="UP000886845"/>
    </source>
</evidence>
<dbReference type="Proteomes" id="UP000886845">
    <property type="component" value="Unassembled WGS sequence"/>
</dbReference>
<dbReference type="PANTHER" id="PTHR24198">
    <property type="entry name" value="ANKYRIN REPEAT AND PROTEIN KINASE DOMAIN-CONTAINING PROTEIN"/>
    <property type="match status" value="1"/>
</dbReference>
<gene>
    <name evidence="5" type="ORF">IAC79_04490</name>
</gene>
<keyword evidence="1" id="KW-0677">Repeat</keyword>
<dbReference type="InterPro" id="IPR002110">
    <property type="entry name" value="Ankyrin_rpt"/>
</dbReference>
<comment type="caution">
    <text evidence="5">The sequence shown here is derived from an EMBL/GenBank/DDBJ whole genome shotgun (WGS) entry which is preliminary data.</text>
</comment>
<sequence>MKATVTKLAPLAAALLCLPIVACTSVDQPEPVPRRVRMDDVEGAQDRVLREMSALILHHKYLEAYNYGIPVDLSAGERAAAEAKRAEIIRDRLIDAWADYRIDRLRKGVETLLAQGKYEAARELVWRVQSTPCAEVNAKVDTARTALLNERVNTAEWATLEKIVRDRVAELRRLGDLSGARAYLQGIRPVRAYTVLFDEQLEAVGRTLDALKIPADAYAPVFAATRAAIAEAFADRTETLEAAKAEAPKPPTPPNADAYIQAVKDLREVLVKYGCAEAQADAIVEDLKQGVAKLFALYAMPKPVAAPQPGAPTVAALGVTRLNEKLLALRDALLKEVVEEEIAAAVAARDWAAARALLADTVAAALQARRDALLAQALEAEVRAAVEAGDWAAARAAIRDFPALGDAVRDAAFVVIRVAQLNSLVNPAQCKALLAEMEAKVAELLEAGDPEGARAWLMDYAFVDDDYPAIIAALGEADAALDALGLDADAVGQEVADVRAALQALLDARAGGLPPEERPEPDTSALEKALDALEKAAARQTNDAEAVAACIEPLRALAKKAAEPKPVPALTTEAMNEALRDRRDALLREVDLALLAKAGEAAGEAYERLLAAMDKEVAFDSQVVLAQNAAARAHLDRLGAVLADYARAFRALKRGASLDAAQKATLAVGAVYLDQPQVLEWARGLGADLDAPAPRDPFARPAVLVAIQSGDAALVRTLARAGAKLTVADANGWTAFHHAVARGDYGVMRLTLAFAGANATDKAGRTALFIAAERNQPALVAWLIGHGADAKAAAADGAGLLEAASAAGARDVLDPLLAAGAPLDADACLRLAAANDRLGVAQWLVARGADVNAPGVMDAAKGDTRAYLIGQGGVPPAVE</sequence>
<feature type="signal peptide" evidence="4">
    <location>
        <begin position="1"/>
        <end position="22"/>
    </location>
</feature>
<dbReference type="AlphaFoldDB" id="A0A9D1NMY1"/>
<evidence type="ECO:0000256" key="4">
    <source>
        <dbReference type="SAM" id="SignalP"/>
    </source>
</evidence>
<reference evidence="5" key="2">
    <citation type="journal article" date="2021" name="PeerJ">
        <title>Extensive microbial diversity within the chicken gut microbiome revealed by metagenomics and culture.</title>
        <authorList>
            <person name="Gilroy R."/>
            <person name="Ravi A."/>
            <person name="Getino M."/>
            <person name="Pursley I."/>
            <person name="Horton D.L."/>
            <person name="Alikhan N.F."/>
            <person name="Baker D."/>
            <person name="Gharbi K."/>
            <person name="Hall N."/>
            <person name="Watson M."/>
            <person name="Adriaenssens E.M."/>
            <person name="Foster-Nyarko E."/>
            <person name="Jarju S."/>
            <person name="Secka A."/>
            <person name="Antonio M."/>
            <person name="Oren A."/>
            <person name="Chaudhuri R.R."/>
            <person name="La Ragione R."/>
            <person name="Hildebrand F."/>
            <person name="Pallen M.J."/>
        </authorList>
    </citation>
    <scope>NUCLEOTIDE SEQUENCE</scope>
    <source>
        <strain evidence="5">35461</strain>
    </source>
</reference>
<dbReference type="Gene3D" id="1.25.40.20">
    <property type="entry name" value="Ankyrin repeat-containing domain"/>
    <property type="match status" value="1"/>
</dbReference>
<name>A0A9D1NMY1_9BACT</name>
<dbReference type="PROSITE" id="PS50088">
    <property type="entry name" value="ANK_REPEAT"/>
    <property type="match status" value="1"/>
</dbReference>
<feature type="repeat" description="ANK" evidence="3">
    <location>
        <begin position="763"/>
        <end position="795"/>
    </location>
</feature>
<evidence type="ECO:0000256" key="2">
    <source>
        <dbReference type="ARBA" id="ARBA00023043"/>
    </source>
</evidence>
<keyword evidence="4" id="KW-0732">Signal</keyword>
<keyword evidence="2 3" id="KW-0040">ANK repeat</keyword>
<reference evidence="5" key="1">
    <citation type="submission" date="2020-10" db="EMBL/GenBank/DDBJ databases">
        <authorList>
            <person name="Gilroy R."/>
        </authorList>
    </citation>
    <scope>NUCLEOTIDE SEQUENCE</scope>
    <source>
        <strain evidence="5">35461</strain>
    </source>
</reference>
<dbReference type="Pfam" id="PF12796">
    <property type="entry name" value="Ank_2"/>
    <property type="match status" value="1"/>
</dbReference>
<accession>A0A9D1NMY1</accession>
<dbReference type="EMBL" id="DVOR01000141">
    <property type="protein sequence ID" value="HIV09353.1"/>
    <property type="molecule type" value="Genomic_DNA"/>
</dbReference>
<evidence type="ECO:0000256" key="3">
    <source>
        <dbReference type="PROSITE-ProRule" id="PRU00023"/>
    </source>
</evidence>
<feature type="chain" id="PRO_5038474809" evidence="4">
    <location>
        <begin position="23"/>
        <end position="879"/>
    </location>
</feature>
<protein>
    <submittedName>
        <fullName evidence="5">Ankyrin repeat domain-containing protein</fullName>
    </submittedName>
</protein>
<organism evidence="5 6">
    <name type="scientific">Candidatus Spyradenecus faecavium</name>
    <dbReference type="NCBI Taxonomy" id="2840947"/>
    <lineage>
        <taxon>Bacteria</taxon>
        <taxon>Pseudomonadati</taxon>
        <taxon>Lentisphaerota</taxon>
        <taxon>Lentisphaeria</taxon>
        <taxon>Lentisphaerales</taxon>
        <taxon>Lentisphaeraceae</taxon>
        <taxon>Lentisphaeraceae incertae sedis</taxon>
        <taxon>Candidatus Spyradenecus</taxon>
    </lineage>
</organism>
<dbReference type="SUPFAM" id="SSF48403">
    <property type="entry name" value="Ankyrin repeat"/>
    <property type="match status" value="1"/>
</dbReference>
<dbReference type="PANTHER" id="PTHR24198:SF165">
    <property type="entry name" value="ANKYRIN REPEAT-CONTAINING PROTEIN-RELATED"/>
    <property type="match status" value="1"/>
</dbReference>
<evidence type="ECO:0000256" key="1">
    <source>
        <dbReference type="ARBA" id="ARBA00022737"/>
    </source>
</evidence>
<proteinExistence type="predicted"/>
<dbReference type="SMART" id="SM00248">
    <property type="entry name" value="ANK"/>
    <property type="match status" value="4"/>
</dbReference>